<comment type="similarity">
    <text evidence="3">Belongs to the CSN4 family.</text>
</comment>
<dbReference type="GO" id="GO:0008180">
    <property type="term" value="C:COP9 signalosome"/>
    <property type="evidence" value="ECO:0007669"/>
    <property type="project" value="UniProtKB-KW"/>
</dbReference>
<evidence type="ECO:0000256" key="2">
    <source>
        <dbReference type="ARBA" id="ARBA00004496"/>
    </source>
</evidence>
<organism evidence="9 10">
    <name type="scientific">Dimargaris cristalligena</name>
    <dbReference type="NCBI Taxonomy" id="215637"/>
    <lineage>
        <taxon>Eukaryota</taxon>
        <taxon>Fungi</taxon>
        <taxon>Fungi incertae sedis</taxon>
        <taxon>Zoopagomycota</taxon>
        <taxon>Kickxellomycotina</taxon>
        <taxon>Dimargaritomycetes</taxon>
        <taxon>Dimargaritales</taxon>
        <taxon>Dimargaritaceae</taxon>
        <taxon>Dimargaris</taxon>
    </lineage>
</organism>
<dbReference type="SMART" id="SM00088">
    <property type="entry name" value="PINT"/>
    <property type="match status" value="1"/>
</dbReference>
<evidence type="ECO:0000256" key="6">
    <source>
        <dbReference type="ARBA" id="ARBA00022790"/>
    </source>
</evidence>
<gene>
    <name evidence="9" type="ORF">BJ085DRAFT_23575</name>
</gene>
<dbReference type="PROSITE" id="PS50250">
    <property type="entry name" value="PCI"/>
    <property type="match status" value="1"/>
</dbReference>
<dbReference type="Pfam" id="PF01399">
    <property type="entry name" value="PCI"/>
    <property type="match status" value="1"/>
</dbReference>
<feature type="domain" description="PCI" evidence="8">
    <location>
        <begin position="180"/>
        <end position="346"/>
    </location>
</feature>
<dbReference type="PANTHER" id="PTHR10855">
    <property type="entry name" value="26S PROTEASOME NON-ATPASE REGULATORY SUBUNIT 12/COP9 SIGNALOSOME COMPLEX SUBUNIT 4"/>
    <property type="match status" value="1"/>
</dbReference>
<keyword evidence="7" id="KW-0539">Nucleus</keyword>
<evidence type="ECO:0000256" key="7">
    <source>
        <dbReference type="ARBA" id="ARBA00023242"/>
    </source>
</evidence>
<evidence type="ECO:0000256" key="1">
    <source>
        <dbReference type="ARBA" id="ARBA00004123"/>
    </source>
</evidence>
<evidence type="ECO:0000313" key="10">
    <source>
        <dbReference type="Proteomes" id="UP000268162"/>
    </source>
</evidence>
<evidence type="ECO:0000259" key="8">
    <source>
        <dbReference type="PROSITE" id="PS50250"/>
    </source>
</evidence>
<dbReference type="InterPro" id="IPR036390">
    <property type="entry name" value="WH_DNA-bd_sf"/>
</dbReference>
<dbReference type="EMBL" id="ML003257">
    <property type="protein sequence ID" value="RKP34309.1"/>
    <property type="molecule type" value="Genomic_DNA"/>
</dbReference>
<dbReference type="InterPro" id="IPR054559">
    <property type="entry name" value="PSMD12-CSN4-like_N"/>
</dbReference>
<proteinExistence type="inferred from homology"/>
<protein>
    <recommendedName>
        <fullName evidence="4">COP9 signalosome complex subunit 4</fullName>
    </recommendedName>
</protein>
<dbReference type="STRING" id="215637.A0A4V1J448"/>
<sequence length="395" mass="44401">MSLTTFLQEDDRPPVQTWTLAYFDNLLRPIGDDLSDSAGLTQQRTQLGLFVDVLRASGPDSALEIQVLELLLQKLQPRALSFEEVVVSARERLADLYESTGQWIPAARALQGIPLDSAHRPNSNTYKLAVYIRQARLFLAAHDPLSAELGLNRAASLIYDCEGPNQLLQFKLAQARVFDSKHKFLEAQTKYYDASLATQLSEDDRMSALSRAMVCAIIASTGPQRTRALAQLFKDDRTRTSPLFPMLEKMYHGGLIQNTEIVAFRHALAELGEVDPAVLNQAIWEHNLIAASQIYTDMTLDHLARLLGDIPVEQAEHMVSRMITQDRLPAVINRTDRLVLFHQQTNIDDIADVSLRRYDDQIRNCCLLVDKIAETIQTKYPECDPKSSTPKPCSL</sequence>
<dbReference type="PANTHER" id="PTHR10855:SF2">
    <property type="entry name" value="COP9 SIGNALOSOME COMPLEX SUBUNIT 4"/>
    <property type="match status" value="1"/>
</dbReference>
<evidence type="ECO:0000313" key="9">
    <source>
        <dbReference type="EMBL" id="RKP34309.1"/>
    </source>
</evidence>
<dbReference type="Gene3D" id="1.10.10.10">
    <property type="entry name" value="Winged helix-like DNA-binding domain superfamily/Winged helix DNA-binding domain"/>
    <property type="match status" value="1"/>
</dbReference>
<evidence type="ECO:0000256" key="3">
    <source>
        <dbReference type="ARBA" id="ARBA00010417"/>
    </source>
</evidence>
<keyword evidence="10" id="KW-1185">Reference proteome</keyword>
<dbReference type="Pfam" id="PF22241">
    <property type="entry name" value="PSMD12-CSN4_N"/>
    <property type="match status" value="1"/>
</dbReference>
<dbReference type="AlphaFoldDB" id="A0A4V1J448"/>
<dbReference type="SUPFAM" id="SSF46785">
    <property type="entry name" value="Winged helix' DNA-binding domain"/>
    <property type="match status" value="1"/>
</dbReference>
<evidence type="ECO:0000256" key="5">
    <source>
        <dbReference type="ARBA" id="ARBA00022490"/>
    </source>
</evidence>
<accession>A0A4V1J448</accession>
<keyword evidence="5" id="KW-0963">Cytoplasm</keyword>
<name>A0A4V1J448_9FUNG</name>
<reference evidence="10" key="1">
    <citation type="journal article" date="2018" name="Nat. Microbiol.">
        <title>Leveraging single-cell genomics to expand the fungal tree of life.</title>
        <authorList>
            <person name="Ahrendt S.R."/>
            <person name="Quandt C.A."/>
            <person name="Ciobanu D."/>
            <person name="Clum A."/>
            <person name="Salamov A."/>
            <person name="Andreopoulos B."/>
            <person name="Cheng J.F."/>
            <person name="Woyke T."/>
            <person name="Pelin A."/>
            <person name="Henrissat B."/>
            <person name="Reynolds N.K."/>
            <person name="Benny G.L."/>
            <person name="Smith M.E."/>
            <person name="James T.Y."/>
            <person name="Grigoriev I.V."/>
        </authorList>
    </citation>
    <scope>NUCLEOTIDE SEQUENCE [LARGE SCALE GENOMIC DNA]</scope>
    <source>
        <strain evidence="10">RSA 468</strain>
    </source>
</reference>
<dbReference type="Proteomes" id="UP000268162">
    <property type="component" value="Unassembled WGS sequence"/>
</dbReference>
<dbReference type="GO" id="GO:0005829">
    <property type="term" value="C:cytosol"/>
    <property type="evidence" value="ECO:0007669"/>
    <property type="project" value="TreeGrafter"/>
</dbReference>
<comment type="subcellular location">
    <subcellularLocation>
        <location evidence="2">Cytoplasm</location>
    </subcellularLocation>
    <subcellularLocation>
        <location evidence="1">Nucleus</location>
    </subcellularLocation>
</comment>
<dbReference type="InterPro" id="IPR000717">
    <property type="entry name" value="PCI_dom"/>
</dbReference>
<keyword evidence="6" id="KW-0736">Signalosome</keyword>
<dbReference type="InterPro" id="IPR036388">
    <property type="entry name" value="WH-like_DNA-bd_sf"/>
</dbReference>
<dbReference type="InterPro" id="IPR040134">
    <property type="entry name" value="PSMD12/CSN4"/>
</dbReference>
<evidence type="ECO:0000256" key="4">
    <source>
        <dbReference type="ARBA" id="ARBA00014881"/>
    </source>
</evidence>